<accession>A0AAP0PBE0</accession>
<reference evidence="2 3" key="1">
    <citation type="submission" date="2024-01" db="EMBL/GenBank/DDBJ databases">
        <title>Genome assemblies of Stephania.</title>
        <authorList>
            <person name="Yang L."/>
        </authorList>
    </citation>
    <scope>NUCLEOTIDE SEQUENCE [LARGE SCALE GENOMIC DNA]</scope>
    <source>
        <strain evidence="2">QJT</strain>
        <tissue evidence="2">Leaf</tissue>
    </source>
</reference>
<evidence type="ECO:0000313" key="2">
    <source>
        <dbReference type="EMBL" id="KAK9137887.1"/>
    </source>
</evidence>
<name>A0AAP0PBE0_9MAGN</name>
<gene>
    <name evidence="2" type="ORF">Sjap_008481</name>
</gene>
<organism evidence="2 3">
    <name type="scientific">Stephania japonica</name>
    <dbReference type="NCBI Taxonomy" id="461633"/>
    <lineage>
        <taxon>Eukaryota</taxon>
        <taxon>Viridiplantae</taxon>
        <taxon>Streptophyta</taxon>
        <taxon>Embryophyta</taxon>
        <taxon>Tracheophyta</taxon>
        <taxon>Spermatophyta</taxon>
        <taxon>Magnoliopsida</taxon>
        <taxon>Ranunculales</taxon>
        <taxon>Menispermaceae</taxon>
        <taxon>Menispermoideae</taxon>
        <taxon>Cissampelideae</taxon>
        <taxon>Stephania</taxon>
    </lineage>
</organism>
<comment type="caution">
    <text evidence="2">The sequence shown here is derived from an EMBL/GenBank/DDBJ whole genome shotgun (WGS) entry which is preliminary data.</text>
</comment>
<evidence type="ECO:0000313" key="3">
    <source>
        <dbReference type="Proteomes" id="UP001417504"/>
    </source>
</evidence>
<dbReference type="Proteomes" id="UP001417504">
    <property type="component" value="Unassembled WGS sequence"/>
</dbReference>
<feature type="compositionally biased region" description="Basic and acidic residues" evidence="1">
    <location>
        <begin position="51"/>
        <end position="71"/>
    </location>
</feature>
<keyword evidence="3" id="KW-1185">Reference proteome</keyword>
<feature type="region of interest" description="Disordered" evidence="1">
    <location>
        <begin position="33"/>
        <end position="71"/>
    </location>
</feature>
<dbReference type="EMBL" id="JBBNAE010000003">
    <property type="protein sequence ID" value="KAK9137887.1"/>
    <property type="molecule type" value="Genomic_DNA"/>
</dbReference>
<sequence>MASTTTTAHFIPYLEIPKGFGEALELSLTSATWPGMRSGGGSAHTRQFVLENRKERERETENTDLRRVPVL</sequence>
<protein>
    <submittedName>
        <fullName evidence="2">Uncharacterized protein</fullName>
    </submittedName>
</protein>
<evidence type="ECO:0000256" key="1">
    <source>
        <dbReference type="SAM" id="MobiDB-lite"/>
    </source>
</evidence>
<dbReference type="AlphaFoldDB" id="A0AAP0PBE0"/>
<proteinExistence type="predicted"/>